<dbReference type="InterPro" id="IPR052748">
    <property type="entry name" value="ISR_Activator"/>
</dbReference>
<dbReference type="PANTHER" id="PTHR45011">
    <property type="entry name" value="DAP3-BINDING CELL DEATH ENHANCER 1"/>
    <property type="match status" value="1"/>
</dbReference>
<dbReference type="STRING" id="105231.A0A1Y1IE69"/>
<gene>
    <name evidence="1" type="ORF">KFL_003250210</name>
</gene>
<dbReference type="Proteomes" id="UP000054558">
    <property type="component" value="Unassembled WGS sequence"/>
</dbReference>
<feature type="non-terminal residue" evidence="1">
    <location>
        <position position="1"/>
    </location>
</feature>
<keyword evidence="2" id="KW-1185">Reference proteome</keyword>
<protein>
    <submittedName>
        <fullName evidence="1">Uncharacterized protein</fullName>
    </submittedName>
</protein>
<dbReference type="EMBL" id="DF237274">
    <property type="protein sequence ID" value="GAQ87017.1"/>
    <property type="molecule type" value="Genomic_DNA"/>
</dbReference>
<dbReference type="OrthoDB" id="2384430at2759"/>
<dbReference type="SMART" id="SM00671">
    <property type="entry name" value="SEL1"/>
    <property type="match status" value="4"/>
</dbReference>
<dbReference type="Pfam" id="PF08238">
    <property type="entry name" value="Sel1"/>
    <property type="match status" value="4"/>
</dbReference>
<reference evidence="1 2" key="1">
    <citation type="journal article" date="2014" name="Nat. Commun.">
        <title>Klebsormidium flaccidum genome reveals primary factors for plant terrestrial adaptation.</title>
        <authorList>
            <person name="Hori K."/>
            <person name="Maruyama F."/>
            <person name="Fujisawa T."/>
            <person name="Togashi T."/>
            <person name="Yamamoto N."/>
            <person name="Seo M."/>
            <person name="Sato S."/>
            <person name="Yamada T."/>
            <person name="Mori H."/>
            <person name="Tajima N."/>
            <person name="Moriyama T."/>
            <person name="Ikeuchi M."/>
            <person name="Watanabe M."/>
            <person name="Wada H."/>
            <person name="Kobayashi K."/>
            <person name="Saito M."/>
            <person name="Masuda T."/>
            <person name="Sasaki-Sekimoto Y."/>
            <person name="Mashiguchi K."/>
            <person name="Awai K."/>
            <person name="Shimojima M."/>
            <person name="Masuda S."/>
            <person name="Iwai M."/>
            <person name="Nobusawa T."/>
            <person name="Narise T."/>
            <person name="Kondo S."/>
            <person name="Saito H."/>
            <person name="Sato R."/>
            <person name="Murakawa M."/>
            <person name="Ihara Y."/>
            <person name="Oshima-Yamada Y."/>
            <person name="Ohtaka K."/>
            <person name="Satoh M."/>
            <person name="Sonobe K."/>
            <person name="Ishii M."/>
            <person name="Ohtani R."/>
            <person name="Kanamori-Sato M."/>
            <person name="Honoki R."/>
            <person name="Miyazaki D."/>
            <person name="Mochizuki H."/>
            <person name="Umetsu J."/>
            <person name="Higashi K."/>
            <person name="Shibata D."/>
            <person name="Kamiya Y."/>
            <person name="Sato N."/>
            <person name="Nakamura Y."/>
            <person name="Tabata S."/>
            <person name="Ida S."/>
            <person name="Kurokawa K."/>
            <person name="Ohta H."/>
        </authorList>
    </citation>
    <scope>NUCLEOTIDE SEQUENCE [LARGE SCALE GENOMIC DNA]</scope>
    <source>
        <strain evidence="1 2">NIES-2285</strain>
    </source>
</reference>
<dbReference type="InterPro" id="IPR006597">
    <property type="entry name" value="Sel1-like"/>
</dbReference>
<dbReference type="Gene3D" id="1.25.40.10">
    <property type="entry name" value="Tetratricopeptide repeat domain"/>
    <property type="match status" value="1"/>
</dbReference>
<sequence>YAQAADQGSARGRCNLGVCHWFGKGVEKDQARAVKLYAKAAEQGDARAQYNLGVCYEYGTGVEKNEACAAELYAKAAEQGVSAAQGNLGELYMDGLGVQQDWAAAFQLFESAAKDAEALSSRVWLAWLLWHGRGTEQDRPRAELLCEQVRGTERFAERLANDYFASGEVWPAVLKWLQEMMVAPEATQAHRNTS</sequence>
<dbReference type="OMA" id="VEKNEAC"/>
<dbReference type="InterPro" id="IPR011990">
    <property type="entry name" value="TPR-like_helical_dom_sf"/>
</dbReference>
<dbReference type="AlphaFoldDB" id="A0A1Y1IE69"/>
<proteinExistence type="predicted"/>
<evidence type="ECO:0000313" key="2">
    <source>
        <dbReference type="Proteomes" id="UP000054558"/>
    </source>
</evidence>
<dbReference type="SUPFAM" id="SSF81901">
    <property type="entry name" value="HCP-like"/>
    <property type="match status" value="1"/>
</dbReference>
<accession>A0A1Y1IE69</accession>
<organism evidence="1 2">
    <name type="scientific">Klebsormidium nitens</name>
    <name type="common">Green alga</name>
    <name type="synonym">Ulothrix nitens</name>
    <dbReference type="NCBI Taxonomy" id="105231"/>
    <lineage>
        <taxon>Eukaryota</taxon>
        <taxon>Viridiplantae</taxon>
        <taxon>Streptophyta</taxon>
        <taxon>Klebsormidiophyceae</taxon>
        <taxon>Klebsormidiales</taxon>
        <taxon>Klebsormidiaceae</taxon>
        <taxon>Klebsormidium</taxon>
    </lineage>
</organism>
<dbReference type="PANTHER" id="PTHR45011:SF1">
    <property type="entry name" value="DAP3-BINDING CELL DEATH ENHANCER 1"/>
    <property type="match status" value="1"/>
</dbReference>
<name>A0A1Y1IE69_KLENI</name>
<evidence type="ECO:0000313" key="1">
    <source>
        <dbReference type="EMBL" id="GAQ87017.1"/>
    </source>
</evidence>